<keyword evidence="5" id="KW-0547">Nucleotide-binding</keyword>
<keyword evidence="10" id="KW-0594">Phospholipid biosynthesis</keyword>
<keyword evidence="9" id="KW-0443">Lipid metabolism</keyword>
<dbReference type="Gene3D" id="3.40.50.10330">
    <property type="entry name" value="Probable inorganic polyphosphate/atp-NAD kinase, domain 1"/>
    <property type="match status" value="1"/>
</dbReference>
<dbReference type="InterPro" id="IPR005218">
    <property type="entry name" value="Diacylglycerol/lipid_kinase"/>
</dbReference>
<dbReference type="PROSITE" id="PS50146">
    <property type="entry name" value="DAGK"/>
    <property type="match status" value="1"/>
</dbReference>
<proteinExistence type="predicted"/>
<evidence type="ECO:0000256" key="8">
    <source>
        <dbReference type="ARBA" id="ARBA00022842"/>
    </source>
</evidence>
<dbReference type="GO" id="GO:0005886">
    <property type="term" value="C:plasma membrane"/>
    <property type="evidence" value="ECO:0007669"/>
    <property type="project" value="TreeGrafter"/>
</dbReference>
<keyword evidence="14" id="KW-1185">Reference proteome</keyword>
<keyword evidence="6 13" id="KW-0418">Kinase</keyword>
<dbReference type="SUPFAM" id="SSF111331">
    <property type="entry name" value="NAD kinase/diacylglycerol kinase-like"/>
    <property type="match status" value="1"/>
</dbReference>
<evidence type="ECO:0000256" key="1">
    <source>
        <dbReference type="ARBA" id="ARBA00001946"/>
    </source>
</evidence>
<dbReference type="EMBL" id="JAERQG010000001">
    <property type="protein sequence ID" value="MBL0763636.1"/>
    <property type="molecule type" value="Genomic_DNA"/>
</dbReference>
<dbReference type="InterPro" id="IPR017438">
    <property type="entry name" value="ATP-NAD_kinase_N"/>
</dbReference>
<comment type="cofactor">
    <cofactor evidence="1">
        <name>Mg(2+)</name>
        <dbReference type="ChEBI" id="CHEBI:18420"/>
    </cofactor>
</comment>
<evidence type="ECO:0000256" key="6">
    <source>
        <dbReference type="ARBA" id="ARBA00022777"/>
    </source>
</evidence>
<dbReference type="Pfam" id="PF00781">
    <property type="entry name" value="DAGK_cat"/>
    <property type="match status" value="1"/>
</dbReference>
<keyword evidence="7" id="KW-0067">ATP-binding</keyword>
<dbReference type="NCBIfam" id="TIGR00147">
    <property type="entry name" value="YegS/Rv2252/BmrU family lipid kinase"/>
    <property type="match status" value="1"/>
</dbReference>
<gene>
    <name evidence="13" type="ORF">JKP34_00135</name>
</gene>
<dbReference type="SMART" id="SM00046">
    <property type="entry name" value="DAGKc"/>
    <property type="match status" value="1"/>
</dbReference>
<evidence type="ECO:0000256" key="11">
    <source>
        <dbReference type="ARBA" id="ARBA00023264"/>
    </source>
</evidence>
<dbReference type="Proteomes" id="UP000642920">
    <property type="component" value="Unassembled WGS sequence"/>
</dbReference>
<keyword evidence="11" id="KW-1208">Phospholipid metabolism</keyword>
<evidence type="ECO:0000256" key="3">
    <source>
        <dbReference type="ARBA" id="ARBA00022679"/>
    </source>
</evidence>
<protein>
    <submittedName>
        <fullName evidence="13">Diacylglycerol kinase family lipid kinase</fullName>
    </submittedName>
</protein>
<keyword evidence="4" id="KW-0479">Metal-binding</keyword>
<evidence type="ECO:0000259" key="12">
    <source>
        <dbReference type="PROSITE" id="PS50146"/>
    </source>
</evidence>
<evidence type="ECO:0000256" key="7">
    <source>
        <dbReference type="ARBA" id="ARBA00022840"/>
    </source>
</evidence>
<accession>A0A937ABL5</accession>
<dbReference type="GO" id="GO:0005524">
    <property type="term" value="F:ATP binding"/>
    <property type="evidence" value="ECO:0007669"/>
    <property type="project" value="UniProtKB-KW"/>
</dbReference>
<evidence type="ECO:0000256" key="2">
    <source>
        <dbReference type="ARBA" id="ARBA00022516"/>
    </source>
</evidence>
<evidence type="ECO:0000313" key="13">
    <source>
        <dbReference type="EMBL" id="MBL0763636.1"/>
    </source>
</evidence>
<feature type="domain" description="DAGKc" evidence="12">
    <location>
        <begin position="1"/>
        <end position="131"/>
    </location>
</feature>
<dbReference type="GO" id="GO:0008654">
    <property type="term" value="P:phospholipid biosynthetic process"/>
    <property type="evidence" value="ECO:0007669"/>
    <property type="project" value="UniProtKB-KW"/>
</dbReference>
<keyword evidence="8" id="KW-0460">Magnesium</keyword>
<dbReference type="Pfam" id="PF19279">
    <property type="entry name" value="YegS_C"/>
    <property type="match status" value="1"/>
</dbReference>
<comment type="caution">
    <text evidence="13">The sequence shown here is derived from an EMBL/GenBank/DDBJ whole genome shotgun (WGS) entry which is preliminary data.</text>
</comment>
<evidence type="ECO:0000256" key="4">
    <source>
        <dbReference type="ARBA" id="ARBA00022723"/>
    </source>
</evidence>
<name>A0A937ABL5_9BACT</name>
<dbReference type="Gene3D" id="2.60.200.40">
    <property type="match status" value="1"/>
</dbReference>
<dbReference type="InterPro" id="IPR016064">
    <property type="entry name" value="NAD/diacylglycerol_kinase_sf"/>
</dbReference>
<dbReference type="PANTHER" id="PTHR12358:SF106">
    <property type="entry name" value="LIPID KINASE YEGS"/>
    <property type="match status" value="1"/>
</dbReference>
<keyword evidence="2" id="KW-0444">Lipid biosynthesis</keyword>
<dbReference type="GO" id="GO:0046872">
    <property type="term" value="F:metal ion binding"/>
    <property type="evidence" value="ECO:0007669"/>
    <property type="project" value="UniProtKB-KW"/>
</dbReference>
<keyword evidence="3" id="KW-0808">Transferase</keyword>
<sequence>MKNNHILFVINPKSGGNDKTGLDKFIDKVCKKQEVDFKLFYTTGENDLEKIKKSISEHSPKIVVACGGDGTVNMVAKALLNTDLILGIMPLGSANGMASEFEIPEDEEDSLDIILTGEAKALDVVQINNEHISLHLSDVGFNAKMIKEFEEEQGRGKLGYAKAFFRSILNRESETYTIKTDQENFEVTAEMLVFANASSYGTGAVINPDSDLNDGLFEVIVFKPIPLSDFPSLTFESFFGDIKDSPYVEIHQMESATIICKEQQLLQVDGELMGEVEEIELKVLPAALKVIRP</sequence>
<dbReference type="InterPro" id="IPR045540">
    <property type="entry name" value="YegS/DAGK_C"/>
</dbReference>
<evidence type="ECO:0000313" key="14">
    <source>
        <dbReference type="Proteomes" id="UP000642920"/>
    </source>
</evidence>
<dbReference type="GO" id="GO:0016301">
    <property type="term" value="F:kinase activity"/>
    <property type="evidence" value="ECO:0007669"/>
    <property type="project" value="UniProtKB-KW"/>
</dbReference>
<dbReference type="InterPro" id="IPR050187">
    <property type="entry name" value="Lipid_Phosphate_FormReg"/>
</dbReference>
<organism evidence="13 14">
    <name type="scientific">Marivirga atlantica</name>
    <dbReference type="NCBI Taxonomy" id="1548457"/>
    <lineage>
        <taxon>Bacteria</taxon>
        <taxon>Pseudomonadati</taxon>
        <taxon>Bacteroidota</taxon>
        <taxon>Cytophagia</taxon>
        <taxon>Cytophagales</taxon>
        <taxon>Marivirgaceae</taxon>
        <taxon>Marivirga</taxon>
    </lineage>
</organism>
<evidence type="ECO:0000256" key="10">
    <source>
        <dbReference type="ARBA" id="ARBA00023209"/>
    </source>
</evidence>
<dbReference type="RefSeq" id="WP_201916458.1">
    <property type="nucleotide sequence ID" value="NZ_JAERQG010000001.1"/>
</dbReference>
<evidence type="ECO:0000256" key="5">
    <source>
        <dbReference type="ARBA" id="ARBA00022741"/>
    </source>
</evidence>
<dbReference type="InterPro" id="IPR001206">
    <property type="entry name" value="Diacylglycerol_kinase_cat_dom"/>
</dbReference>
<reference evidence="13" key="1">
    <citation type="submission" date="2021-01" db="EMBL/GenBank/DDBJ databases">
        <title>Marivirga sp. nov., isolated from intertidal surface sediments.</title>
        <authorList>
            <person name="Zhang M."/>
        </authorList>
    </citation>
    <scope>NUCLEOTIDE SEQUENCE</scope>
    <source>
        <strain evidence="13">SM1354</strain>
    </source>
</reference>
<dbReference type="AlphaFoldDB" id="A0A937ABL5"/>
<evidence type="ECO:0000256" key="9">
    <source>
        <dbReference type="ARBA" id="ARBA00023098"/>
    </source>
</evidence>
<dbReference type="PANTHER" id="PTHR12358">
    <property type="entry name" value="SPHINGOSINE KINASE"/>
    <property type="match status" value="1"/>
</dbReference>